<comment type="caution">
    <text evidence="2">The sequence shown here is derived from an EMBL/GenBank/DDBJ whole genome shotgun (WGS) entry which is preliminary data.</text>
</comment>
<name>A0A0F9G7M5_9ZZZZ</name>
<reference evidence="2" key="1">
    <citation type="journal article" date="2015" name="Nature">
        <title>Complex archaea that bridge the gap between prokaryotes and eukaryotes.</title>
        <authorList>
            <person name="Spang A."/>
            <person name="Saw J.H."/>
            <person name="Jorgensen S.L."/>
            <person name="Zaremba-Niedzwiedzka K."/>
            <person name="Martijn J."/>
            <person name="Lind A.E."/>
            <person name="van Eijk R."/>
            <person name="Schleper C."/>
            <person name="Guy L."/>
            <person name="Ettema T.J."/>
        </authorList>
    </citation>
    <scope>NUCLEOTIDE SEQUENCE</scope>
</reference>
<proteinExistence type="predicted"/>
<evidence type="ECO:0000256" key="1">
    <source>
        <dbReference type="SAM" id="MobiDB-lite"/>
    </source>
</evidence>
<sequence>MKWEIEIADARSGWGTKGFSMRGPGVYLTDDPNVVAAAEGTSHVFVHELKDDEKAPAEETYAPEATRSGPLTVQD</sequence>
<dbReference type="AlphaFoldDB" id="A0A0F9G7M5"/>
<gene>
    <name evidence="2" type="ORF">LCGC14_2154350</name>
</gene>
<evidence type="ECO:0000313" key="2">
    <source>
        <dbReference type="EMBL" id="KKL65505.1"/>
    </source>
</evidence>
<accession>A0A0F9G7M5</accession>
<dbReference type="EMBL" id="LAZR01027510">
    <property type="protein sequence ID" value="KKL65505.1"/>
    <property type="molecule type" value="Genomic_DNA"/>
</dbReference>
<feature type="region of interest" description="Disordered" evidence="1">
    <location>
        <begin position="51"/>
        <end position="75"/>
    </location>
</feature>
<feature type="non-terminal residue" evidence="2">
    <location>
        <position position="75"/>
    </location>
</feature>
<organism evidence="2">
    <name type="scientific">marine sediment metagenome</name>
    <dbReference type="NCBI Taxonomy" id="412755"/>
    <lineage>
        <taxon>unclassified sequences</taxon>
        <taxon>metagenomes</taxon>
        <taxon>ecological metagenomes</taxon>
    </lineage>
</organism>
<protein>
    <submittedName>
        <fullName evidence="2">Uncharacterized protein</fullName>
    </submittedName>
</protein>